<dbReference type="EMBL" id="PJMW01000002">
    <property type="protein sequence ID" value="PKV77873.1"/>
    <property type="molecule type" value="Genomic_DNA"/>
</dbReference>
<reference evidence="2 3" key="1">
    <citation type="submission" date="2017-12" db="EMBL/GenBank/DDBJ databases">
        <title>Sequencing the genomes of 1000 Actinobacteria strains.</title>
        <authorList>
            <person name="Klenk H.-P."/>
        </authorList>
    </citation>
    <scope>NUCLEOTIDE SEQUENCE [LARGE SCALE GENOMIC DNA]</scope>
    <source>
        <strain evidence="2 3">DSM 44489</strain>
    </source>
</reference>
<comment type="caution">
    <text evidence="2">The sequence shown here is derived from an EMBL/GenBank/DDBJ whole genome shotgun (WGS) entry which is preliminary data.</text>
</comment>
<evidence type="ECO:0000313" key="2">
    <source>
        <dbReference type="EMBL" id="PKV77873.1"/>
    </source>
</evidence>
<gene>
    <name evidence="2" type="ORF">ATK86_2226</name>
</gene>
<dbReference type="Gene3D" id="3.30.1310.10">
    <property type="entry name" value="Nucleoid-associated protein YbaB-like domain"/>
    <property type="match status" value="1"/>
</dbReference>
<organism evidence="2 3">
    <name type="scientific">Nocardia fluminea</name>
    <dbReference type="NCBI Taxonomy" id="134984"/>
    <lineage>
        <taxon>Bacteria</taxon>
        <taxon>Bacillati</taxon>
        <taxon>Actinomycetota</taxon>
        <taxon>Actinomycetes</taxon>
        <taxon>Mycobacteriales</taxon>
        <taxon>Nocardiaceae</taxon>
        <taxon>Nocardia</taxon>
    </lineage>
</organism>
<dbReference type="Proteomes" id="UP000233766">
    <property type="component" value="Unassembled WGS sequence"/>
</dbReference>
<dbReference type="AlphaFoldDB" id="A0A2N3V8D1"/>
<dbReference type="RefSeq" id="WP_101464435.1">
    <property type="nucleotide sequence ID" value="NZ_PJMW01000002.1"/>
</dbReference>
<dbReference type="OrthoDB" id="4559751at2"/>
<evidence type="ECO:0008006" key="4">
    <source>
        <dbReference type="Google" id="ProtNLM"/>
    </source>
</evidence>
<evidence type="ECO:0000256" key="1">
    <source>
        <dbReference type="SAM" id="MobiDB-lite"/>
    </source>
</evidence>
<dbReference type="InterPro" id="IPR036894">
    <property type="entry name" value="YbaB-like_sf"/>
</dbReference>
<proteinExistence type="predicted"/>
<evidence type="ECO:0000313" key="3">
    <source>
        <dbReference type="Proteomes" id="UP000233766"/>
    </source>
</evidence>
<sequence length="171" mass="18243">MNDDWSAPTQASNNALRAQIDSMLDTFTAEKSALLDAQARATQLVTAWSADGLVRASGTVAGISEVHIERDAFKRSTPESLGRSVTEAISSVAAQAAETQQLALAPLSDLSADMPDLPDLIPGAPSMKDLIDQLTPPPPPAPEPVTDSPHSLVDDTDDEEGEYFRNRGYLR</sequence>
<keyword evidence="3" id="KW-1185">Reference proteome</keyword>
<name>A0A2N3V8D1_9NOCA</name>
<accession>A0A2N3V8D1</accession>
<feature type="region of interest" description="Disordered" evidence="1">
    <location>
        <begin position="122"/>
        <end position="171"/>
    </location>
</feature>
<protein>
    <recommendedName>
        <fullName evidence="4">YbaB/EbfC DNA-binding family protein</fullName>
    </recommendedName>
</protein>